<proteinExistence type="predicted"/>
<feature type="domain" description="Methylamine utilisation protein MauE" evidence="6">
    <location>
        <begin position="7"/>
        <end position="129"/>
    </location>
</feature>
<dbReference type="AlphaFoldDB" id="A0A5B8UJE3"/>
<keyword evidence="8" id="KW-1185">Reference proteome</keyword>
<dbReference type="GO" id="GO:0030416">
    <property type="term" value="P:methylamine metabolic process"/>
    <property type="evidence" value="ECO:0007669"/>
    <property type="project" value="InterPro"/>
</dbReference>
<reference evidence="7 8" key="1">
    <citation type="journal article" date="2015" name="Int. J. Syst. Evol. Microbiol.">
        <title>Flavisolibacter ginsenosidimutans sp. nov., with ginsenoside-converting activity isolated from soil used for cultivating ginseng.</title>
        <authorList>
            <person name="Zhao Y."/>
            <person name="Liu Q."/>
            <person name="Kang M.S."/>
            <person name="Jin F."/>
            <person name="Yu H."/>
            <person name="Im W.T."/>
        </authorList>
    </citation>
    <scope>NUCLEOTIDE SEQUENCE [LARGE SCALE GENOMIC DNA]</scope>
    <source>
        <strain evidence="7 8">Gsoil 636</strain>
    </source>
</reference>
<protein>
    <recommendedName>
        <fullName evidence="6">Methylamine utilisation protein MauE domain-containing protein</fullName>
    </recommendedName>
</protein>
<dbReference type="EMBL" id="CP042433">
    <property type="protein sequence ID" value="QEC56688.1"/>
    <property type="molecule type" value="Genomic_DNA"/>
</dbReference>
<evidence type="ECO:0000313" key="7">
    <source>
        <dbReference type="EMBL" id="QEC56688.1"/>
    </source>
</evidence>
<name>A0A5B8UJE3_9BACT</name>
<keyword evidence="4 5" id="KW-0472">Membrane</keyword>
<accession>A0A5B8UJE3</accession>
<organism evidence="7 8">
    <name type="scientific">Flavisolibacter ginsenosidimutans</name>
    <dbReference type="NCBI Taxonomy" id="661481"/>
    <lineage>
        <taxon>Bacteria</taxon>
        <taxon>Pseudomonadati</taxon>
        <taxon>Bacteroidota</taxon>
        <taxon>Chitinophagia</taxon>
        <taxon>Chitinophagales</taxon>
        <taxon>Chitinophagaceae</taxon>
        <taxon>Flavisolibacter</taxon>
    </lineage>
</organism>
<evidence type="ECO:0000256" key="2">
    <source>
        <dbReference type="ARBA" id="ARBA00022692"/>
    </source>
</evidence>
<evidence type="ECO:0000259" key="6">
    <source>
        <dbReference type="Pfam" id="PF07291"/>
    </source>
</evidence>
<comment type="subcellular location">
    <subcellularLocation>
        <location evidence="1">Membrane</location>
        <topology evidence="1">Multi-pass membrane protein</topology>
    </subcellularLocation>
</comment>
<keyword evidence="3 5" id="KW-1133">Transmembrane helix</keyword>
<sequence length="147" mass="15872">MRHLSAASFVSVFLLFLFGYTAFSKLYALRHFADVLWQAPLIGRGADAVAWTVPLTELAVVLLLLFSCTRLYGLYCSLFLLCVFTGYIAYMLLAGGALPCQCGGVIGAMGWKTHLVFNGVVTGLTVYGIGREKAGRAAASNQSTCMR</sequence>
<evidence type="ECO:0000256" key="5">
    <source>
        <dbReference type="SAM" id="Phobius"/>
    </source>
</evidence>
<evidence type="ECO:0000256" key="4">
    <source>
        <dbReference type="ARBA" id="ARBA00023136"/>
    </source>
</evidence>
<dbReference type="KEGG" id="fgg:FSB75_12535"/>
<dbReference type="Proteomes" id="UP000321204">
    <property type="component" value="Chromosome"/>
</dbReference>
<gene>
    <name evidence="7" type="ORF">FSB75_12535</name>
</gene>
<evidence type="ECO:0000256" key="1">
    <source>
        <dbReference type="ARBA" id="ARBA00004141"/>
    </source>
</evidence>
<dbReference type="OrthoDB" id="680026at2"/>
<feature type="transmembrane region" description="Helical" evidence="5">
    <location>
        <begin position="73"/>
        <end position="93"/>
    </location>
</feature>
<feature type="transmembrane region" description="Helical" evidence="5">
    <location>
        <begin position="48"/>
        <end position="66"/>
    </location>
</feature>
<evidence type="ECO:0000256" key="3">
    <source>
        <dbReference type="ARBA" id="ARBA00022989"/>
    </source>
</evidence>
<dbReference type="InterPro" id="IPR009908">
    <property type="entry name" value="Methylamine_util_MauE"/>
</dbReference>
<keyword evidence="2 5" id="KW-0812">Transmembrane</keyword>
<dbReference type="RefSeq" id="WP_146787918.1">
    <property type="nucleotide sequence ID" value="NZ_BAABIO010000003.1"/>
</dbReference>
<dbReference type="GO" id="GO:0016020">
    <property type="term" value="C:membrane"/>
    <property type="evidence" value="ECO:0007669"/>
    <property type="project" value="UniProtKB-SubCell"/>
</dbReference>
<dbReference type="Pfam" id="PF07291">
    <property type="entry name" value="MauE"/>
    <property type="match status" value="1"/>
</dbReference>
<evidence type="ECO:0000313" key="8">
    <source>
        <dbReference type="Proteomes" id="UP000321204"/>
    </source>
</evidence>